<dbReference type="Proteomes" id="UP000515121">
    <property type="component" value="Unplaced"/>
</dbReference>
<evidence type="ECO:0000313" key="5">
    <source>
        <dbReference type="RefSeq" id="XP_022734055.1"/>
    </source>
</evidence>
<proteinExistence type="predicted"/>
<dbReference type="KEGG" id="dzi:111287649"/>
<dbReference type="PANTHER" id="PTHR46862">
    <property type="entry name" value="OS07G0661900 PROTEIN"/>
    <property type="match status" value="1"/>
</dbReference>
<evidence type="ECO:0000313" key="4">
    <source>
        <dbReference type="Proteomes" id="UP000515121"/>
    </source>
</evidence>
<dbReference type="InterPro" id="IPR011990">
    <property type="entry name" value="TPR-like_helical_dom_sf"/>
</dbReference>
<dbReference type="Pfam" id="PF17177">
    <property type="entry name" value="PPR_long"/>
    <property type="match status" value="1"/>
</dbReference>
<reference evidence="5" key="1">
    <citation type="submission" date="2025-08" db="UniProtKB">
        <authorList>
            <consortium name="RefSeq"/>
        </authorList>
    </citation>
    <scope>IDENTIFICATION</scope>
    <source>
        <tissue evidence="5">Fruit stalk</tissue>
    </source>
</reference>
<organism evidence="4 5">
    <name type="scientific">Durio zibethinus</name>
    <name type="common">Durian</name>
    <dbReference type="NCBI Taxonomy" id="66656"/>
    <lineage>
        <taxon>Eukaryota</taxon>
        <taxon>Viridiplantae</taxon>
        <taxon>Streptophyta</taxon>
        <taxon>Embryophyta</taxon>
        <taxon>Tracheophyta</taxon>
        <taxon>Spermatophyta</taxon>
        <taxon>Magnoliopsida</taxon>
        <taxon>eudicotyledons</taxon>
        <taxon>Gunneridae</taxon>
        <taxon>Pentapetalae</taxon>
        <taxon>rosids</taxon>
        <taxon>malvids</taxon>
        <taxon>Malvales</taxon>
        <taxon>Malvaceae</taxon>
        <taxon>Helicteroideae</taxon>
        <taxon>Durio</taxon>
    </lineage>
</organism>
<dbReference type="InterPro" id="IPR002885">
    <property type="entry name" value="PPR_rpt"/>
</dbReference>
<feature type="repeat" description="PPR" evidence="2">
    <location>
        <begin position="232"/>
        <end position="266"/>
    </location>
</feature>
<evidence type="ECO:0000259" key="3">
    <source>
        <dbReference type="Pfam" id="PF17177"/>
    </source>
</evidence>
<name>A0A6P5Y0U1_DURZI</name>
<dbReference type="GeneID" id="111287649"/>
<dbReference type="NCBIfam" id="TIGR00756">
    <property type="entry name" value="PPR"/>
    <property type="match status" value="3"/>
</dbReference>
<dbReference type="OrthoDB" id="185373at2759"/>
<dbReference type="Gene3D" id="1.25.40.10">
    <property type="entry name" value="Tetratricopeptide repeat domain"/>
    <property type="match status" value="2"/>
</dbReference>
<feature type="repeat" description="PPR" evidence="2">
    <location>
        <begin position="267"/>
        <end position="301"/>
    </location>
</feature>
<dbReference type="PROSITE" id="PS51375">
    <property type="entry name" value="PPR"/>
    <property type="match status" value="5"/>
</dbReference>
<feature type="domain" description="PROP1-like PPR" evidence="3">
    <location>
        <begin position="257"/>
        <end position="384"/>
    </location>
</feature>
<dbReference type="AlphaFoldDB" id="A0A6P5Y0U1"/>
<protein>
    <submittedName>
        <fullName evidence="5">Pentatricopeptide repeat-containing protein At1g01970-like isoform X1</fullName>
    </submittedName>
</protein>
<dbReference type="Pfam" id="PF13041">
    <property type="entry name" value="PPR_2"/>
    <property type="match status" value="1"/>
</dbReference>
<feature type="repeat" description="PPR" evidence="2">
    <location>
        <begin position="197"/>
        <end position="231"/>
    </location>
</feature>
<keyword evidence="1" id="KW-0677">Repeat</keyword>
<keyword evidence="4" id="KW-1185">Reference proteome</keyword>
<dbReference type="RefSeq" id="XP_022734055.1">
    <property type="nucleotide sequence ID" value="XM_022878320.1"/>
</dbReference>
<gene>
    <name evidence="5" type="primary">LOC111287649</name>
</gene>
<feature type="repeat" description="PPR" evidence="2">
    <location>
        <begin position="162"/>
        <end position="196"/>
    </location>
</feature>
<evidence type="ECO:0000256" key="1">
    <source>
        <dbReference type="ARBA" id="ARBA00022737"/>
    </source>
</evidence>
<accession>A0A6P5Y0U1</accession>
<evidence type="ECO:0000256" key="2">
    <source>
        <dbReference type="PROSITE-ProRule" id="PRU00708"/>
    </source>
</evidence>
<feature type="repeat" description="PPR" evidence="2">
    <location>
        <begin position="302"/>
        <end position="336"/>
    </location>
</feature>
<sequence length="409" mass="46339">MIVTSACNLPSCSYSICPFTDKQTQPRSLGSRNPLLFRLQAAKFSCCKANNQPEMAFITETNEERRSFKWVEIGPNITEEQKQAITKLPFKMTKRCKALMKQIICFFPEKGCLSDLLGVWVKVMKPRRADWLVVLKELKMMEHPFYFQVAELALLEESFEANIRDYTKIIHGYGKQNRLQEAENILVAMKRRGFICDQVTLTTMVHMYSKAGNLKLAEETFEEIKLLGQQLDKRSYGSMIMAYIRAGMPEQGEVLLREMDSLEIYAGSEVYKALLRAYSMLGDAKGAQRVFDAIQLAGISPDARLCGLLINAYQVAGQSEKARIALENMRRAGVEPTDKCVALLLTAYEKQNKLNEALDFLMALERDGIVIGKEASGVLAQWFKKLGVVEQVELVLREFAAKETNSSWC</sequence>
<dbReference type="PANTHER" id="PTHR46862:SF3">
    <property type="entry name" value="OS07G0661900 PROTEIN"/>
    <property type="match status" value="1"/>
</dbReference>
<dbReference type="InterPro" id="IPR033443">
    <property type="entry name" value="PROP1-like_PPR_dom"/>
</dbReference>